<feature type="compositionally biased region" description="Polar residues" evidence="8">
    <location>
        <begin position="963"/>
        <end position="973"/>
    </location>
</feature>
<feature type="compositionally biased region" description="Basic and acidic residues" evidence="8">
    <location>
        <begin position="27"/>
        <end position="46"/>
    </location>
</feature>
<dbReference type="Pfam" id="PF00534">
    <property type="entry name" value="Glycos_transf_1"/>
    <property type="match status" value="1"/>
</dbReference>
<feature type="compositionally biased region" description="Basic and acidic residues" evidence="8">
    <location>
        <begin position="989"/>
        <end position="1002"/>
    </location>
</feature>
<dbReference type="InterPro" id="IPR044161">
    <property type="entry name" value="SPS"/>
</dbReference>
<feature type="compositionally biased region" description="Low complexity" evidence="8">
    <location>
        <begin position="579"/>
        <end position="594"/>
    </location>
</feature>
<feature type="region of interest" description="Disordered" evidence="8">
    <location>
        <begin position="549"/>
        <end position="599"/>
    </location>
</feature>
<comment type="function">
    <text evidence="5">Plays a role in photosynthetic sucrose synthesis by catalyzing the rate-limiting step of sucrose biosynthesis from UDP-glucose and fructose- 6-phosphate. Involved in the regulation of carbon partitioning in the leaves of plants. May regulate the synthesis of sucrose and therefore play a major role as a limiting factor in the export of photoassimilates out of the leaf. Plays a role for sucrose availability that is essential for plant growth and fiber elongation.</text>
</comment>
<dbReference type="EC" id="2.4.1.14" evidence="2"/>
<proteinExistence type="inferred from homology"/>
<dbReference type="EMBL" id="MU069610">
    <property type="protein sequence ID" value="KAF5837580.1"/>
    <property type="molecule type" value="Genomic_DNA"/>
</dbReference>
<evidence type="ECO:0000256" key="7">
    <source>
        <dbReference type="SAM" id="Coils"/>
    </source>
</evidence>
<evidence type="ECO:0000256" key="8">
    <source>
        <dbReference type="SAM" id="MobiDB-lite"/>
    </source>
</evidence>
<dbReference type="InterPro" id="IPR000368">
    <property type="entry name" value="Sucrose_synth_GT-B1"/>
</dbReference>
<evidence type="ECO:0000256" key="1">
    <source>
        <dbReference type="ARBA" id="ARBA00006530"/>
    </source>
</evidence>
<keyword evidence="12" id="KW-1185">Reference proteome</keyword>
<dbReference type="InterPro" id="IPR001296">
    <property type="entry name" value="Glyco_trans_1"/>
</dbReference>
<sequence>MSAASTNNQWIESYLDALLSKGGLSAEHVEQPPPKEDPEAEGKLRVDEDSSVTARFYVHQILSLNEENIRNTWSKISRHPGGAAERDVRMEQLIWRVWALKRRHAGVKEAKKHHHYEEQGAFVPPAFTEHEADATTRMTIDELNALEREAIEAQRQGEGAKGAGMDTLQEEEVPEAKSDVSWDGIYSKAKQGKPASPFASQRALDQMTGNLSSMSGSDIVQEGVRHAGPSSGTNAMQPDALLVSRFPRLYLVLISLHGLVRGERMELGRDPDTGGQIKYVVEVAKALARIPSVARVDLLTRRICDPSVDASYGQPEEALKLPPMGNQPAVESGADGGMGGAYIVRLPCGPTNVYLKKEDLWPHIREFADNAITHTTNTLAKLQEGKEGPCELYTIHGHYADAGEVAALMAHTLGVECVLTGHSLGRNKREHLLKSGTIDYKEMEATYRISRRIEAEERALDAVSCVFTSTQQEVAEQWGTYDGYSDQLSAALQLRPCRGYHVPRMAVIPPGLDFSNLKVSMPNDPWEMVLGPNYREYINSNGHREAISGRVSRAEQEGELELSPKGQMDKSMGGNMKTSASGNSLSSNQSGSQQEKNQRLKVMAPTALGKSLFGPDEPAIWKQIGRFLRHPGKPVILAMSRPDAKKNVTSLVRAYGSSRVLRDLANLVLVLGNRDIIDSMAPGSCRVMNEVLKLIDAYDLYGSVAYPKKHSQSDISDIYLLAAATHGVFVNPALQEPFGLTLIEAAAHGVPTVATTHGGPVDIVATLHNGVLVEPTDVAAIRDSLISIITSAKSWEQYSESGRRNITAYSWPSHCARYLHTIEDQKATSESEGAIRLHGFAPGGPVSGDHRPVQRTLSLTYDDLGNLARTIAGSRNANSVDVIGDAVTSIINPQANEQVQSHPGGSEKAAQSAANADSNARDEEERERSSASTMLRAGSMPPVAATTVDLASDAEGQRGNRYRSGTLQISTRGSGPDDKPARSASAVRVRGDGSIQRKESSKGQDSFSRLANQLIPATPEARHEHFMVLCVDSMTDMEAAAALIKDSLAKGASNGPNSMHCNLLRKIAGVSPQGELGVGIMCNWTCKDARTVLKQQGVNERDLAFFVCNAGSLVWHTNMDKGSEAQEGKPAEADKPELTCDEQWEQHINFRWDSRVVQQVLQRIIDSDVGWGKLAIARDSGDGKTQPAATTSVSMKLSPQSSPLHQMVEVEVLGAVHNPSATPTKAAAQRQPLSLADVGLQLLGAFRRKLRMSGVRAQCVVSPQDLDISVVLHITPLRCSRALAMRHLAFRFKRPIESAFTVVTFTAPQVPGASTASGSASDLVPVEAVLSPERKVQVSEGAASPMLLTLRCSDGEDLLGGVQRVVLLPSAHSVASAAGSSQQPQAVPSVCFTVDAGVYTPREVASKASEAEVEAAAKQPGSRVIVVRE</sequence>
<comment type="caution">
    <text evidence="11">The sequence shown here is derived from an EMBL/GenBank/DDBJ whole genome shotgun (WGS) entry which is preliminary data.</text>
</comment>
<dbReference type="Pfam" id="PF00862">
    <property type="entry name" value="GT-B_Sucrose_synth"/>
    <property type="match status" value="1"/>
</dbReference>
<keyword evidence="4" id="KW-0808">Transferase</keyword>
<feature type="domain" description="Sucrose synthase first GT-B" evidence="10">
    <location>
        <begin position="351"/>
        <end position="513"/>
    </location>
</feature>
<feature type="domain" description="Glycosyl transferase family 1" evidence="9">
    <location>
        <begin position="628"/>
        <end position="804"/>
    </location>
</feature>
<evidence type="ECO:0000256" key="2">
    <source>
        <dbReference type="ARBA" id="ARBA00012536"/>
    </source>
</evidence>
<dbReference type="SUPFAM" id="SSF53756">
    <property type="entry name" value="UDP-Glycosyltransferase/glycogen phosphorylase"/>
    <property type="match status" value="1"/>
</dbReference>
<evidence type="ECO:0000313" key="11">
    <source>
        <dbReference type="EMBL" id="KAF5837580.1"/>
    </source>
</evidence>
<evidence type="ECO:0000256" key="3">
    <source>
        <dbReference type="ARBA" id="ARBA00022676"/>
    </source>
</evidence>
<keyword evidence="3" id="KW-0328">Glycosyltransferase</keyword>
<name>A0ABQ7GSJ0_DUNSA</name>
<evidence type="ECO:0000256" key="4">
    <source>
        <dbReference type="ARBA" id="ARBA00022679"/>
    </source>
</evidence>
<organism evidence="11 12">
    <name type="scientific">Dunaliella salina</name>
    <name type="common">Green alga</name>
    <name type="synonym">Protococcus salinus</name>
    <dbReference type="NCBI Taxonomy" id="3046"/>
    <lineage>
        <taxon>Eukaryota</taxon>
        <taxon>Viridiplantae</taxon>
        <taxon>Chlorophyta</taxon>
        <taxon>core chlorophytes</taxon>
        <taxon>Chlorophyceae</taxon>
        <taxon>CS clade</taxon>
        <taxon>Chlamydomonadales</taxon>
        <taxon>Dunaliellaceae</taxon>
        <taxon>Dunaliella</taxon>
    </lineage>
</organism>
<feature type="region of interest" description="Disordered" evidence="8">
    <location>
        <begin position="896"/>
        <end position="1006"/>
    </location>
</feature>
<reference evidence="11" key="1">
    <citation type="submission" date="2017-08" db="EMBL/GenBank/DDBJ databases">
        <authorList>
            <person name="Polle J.E."/>
            <person name="Barry K."/>
            <person name="Cushman J."/>
            <person name="Schmutz J."/>
            <person name="Tran D."/>
            <person name="Hathwaick L.T."/>
            <person name="Yim W.C."/>
            <person name="Jenkins J."/>
            <person name="Mckie-Krisberg Z.M."/>
            <person name="Prochnik S."/>
            <person name="Lindquist E."/>
            <person name="Dockter R.B."/>
            <person name="Adam C."/>
            <person name="Molina H."/>
            <person name="Bunkerborg J."/>
            <person name="Jin E."/>
            <person name="Buchheim M."/>
            <person name="Magnuson J."/>
        </authorList>
    </citation>
    <scope>NUCLEOTIDE SEQUENCE</scope>
    <source>
        <strain evidence="11">CCAP 19/18</strain>
    </source>
</reference>
<keyword evidence="7" id="KW-0175">Coiled coil</keyword>
<protein>
    <recommendedName>
        <fullName evidence="2">sucrose-phosphate synthase</fullName>
        <ecNumber evidence="2">2.4.1.14</ecNumber>
    </recommendedName>
</protein>
<dbReference type="PANTHER" id="PTHR46039:SF5">
    <property type="entry name" value="SUCROSE-PHOSPHATE SYNTHASE 3-RELATED"/>
    <property type="match status" value="1"/>
</dbReference>
<feature type="compositionally biased region" description="Basic and acidic residues" evidence="8">
    <location>
        <begin position="919"/>
        <end position="929"/>
    </location>
</feature>
<dbReference type="Gene3D" id="3.40.50.2000">
    <property type="entry name" value="Glycogen Phosphorylase B"/>
    <property type="match status" value="2"/>
</dbReference>
<comment type="catalytic activity">
    <reaction evidence="6">
        <text>beta-D-fructose 6-phosphate + UDP-alpha-D-glucose = sucrose 6(F)-phosphate + UDP + H(+)</text>
        <dbReference type="Rhea" id="RHEA:22172"/>
        <dbReference type="ChEBI" id="CHEBI:15378"/>
        <dbReference type="ChEBI" id="CHEBI:57634"/>
        <dbReference type="ChEBI" id="CHEBI:57723"/>
        <dbReference type="ChEBI" id="CHEBI:58223"/>
        <dbReference type="ChEBI" id="CHEBI:58885"/>
        <dbReference type="EC" id="2.4.1.14"/>
    </reaction>
</comment>
<evidence type="ECO:0000259" key="9">
    <source>
        <dbReference type="Pfam" id="PF00534"/>
    </source>
</evidence>
<evidence type="ECO:0000256" key="5">
    <source>
        <dbReference type="ARBA" id="ARBA00024883"/>
    </source>
</evidence>
<dbReference type="Proteomes" id="UP000815325">
    <property type="component" value="Unassembled WGS sequence"/>
</dbReference>
<evidence type="ECO:0000256" key="6">
    <source>
        <dbReference type="ARBA" id="ARBA00047471"/>
    </source>
</evidence>
<accession>A0ABQ7GSJ0</accession>
<evidence type="ECO:0000259" key="10">
    <source>
        <dbReference type="Pfam" id="PF00862"/>
    </source>
</evidence>
<feature type="compositionally biased region" description="Low complexity" evidence="8">
    <location>
        <begin position="909"/>
        <end position="918"/>
    </location>
</feature>
<feature type="coiled-coil region" evidence="7">
    <location>
        <begin position="136"/>
        <end position="163"/>
    </location>
</feature>
<evidence type="ECO:0000313" key="12">
    <source>
        <dbReference type="Proteomes" id="UP000815325"/>
    </source>
</evidence>
<feature type="region of interest" description="Disordered" evidence="8">
    <location>
        <begin position="26"/>
        <end position="46"/>
    </location>
</feature>
<dbReference type="PANTHER" id="PTHR46039">
    <property type="entry name" value="SUCROSE-PHOSPHATE SYNTHASE 3-RELATED"/>
    <property type="match status" value="1"/>
</dbReference>
<gene>
    <name evidence="11" type="ORF">DUNSADRAFT_4151</name>
</gene>
<comment type="similarity">
    <text evidence="1">Belongs to the glycosyltransferase 1 family.</text>
</comment>